<proteinExistence type="predicted"/>
<name>A0ABX1J6D5_9PSEU</name>
<accession>A0ABX1J6D5</accession>
<dbReference type="RefSeq" id="WP_168518254.1">
    <property type="nucleotide sequence ID" value="NZ_JAAXLS010000014.1"/>
</dbReference>
<dbReference type="EMBL" id="JAAXLS010000014">
    <property type="protein sequence ID" value="NKQ55380.1"/>
    <property type="molecule type" value="Genomic_DNA"/>
</dbReference>
<sequence>MTSAGDLAASLDRSRVTPTRLSAALSKFGWRVVGGKDGLYTRWLHGDDRSTRVLVPLDATKPDFDELITDAVTSLAALHIDSARQVLRTLTSRPGDELKFRKHTDSPIGTIAWDLGQSLIGAATETLSASAKATSDRRPAFRNSNWFIARDFLQSVLMGQTEVGSYVVTAYTPPDREFFERESQKQTSNRRSSEGIHTGREVIEVMTGALKVTREAIDLYQRSKRVEEFDDAVEHGVSRELTTAIQQLVRGVDAASVSVEWSTDFDSLVLPQESARTGITEVEFTPSDYPILERASIRLADTRDSSTVTVVGSVEVLTRKVGTVGVVAINVLRGTSARKVRVRLPAEKYELALDAHRRMEAIRVTGRQERSGNYYWLYDAADVEIVELYQDDATKQGQLFE</sequence>
<evidence type="ECO:0000313" key="3">
    <source>
        <dbReference type="Proteomes" id="UP000715441"/>
    </source>
</evidence>
<evidence type="ECO:0000256" key="1">
    <source>
        <dbReference type="SAM" id="MobiDB-lite"/>
    </source>
</evidence>
<comment type="caution">
    <text evidence="2">The sequence shown here is derived from an EMBL/GenBank/DDBJ whole genome shotgun (WGS) entry which is preliminary data.</text>
</comment>
<dbReference type="Proteomes" id="UP000715441">
    <property type="component" value="Unassembled WGS sequence"/>
</dbReference>
<gene>
    <name evidence="2" type="ORF">HFP15_21060</name>
</gene>
<evidence type="ECO:0000313" key="2">
    <source>
        <dbReference type="EMBL" id="NKQ55380.1"/>
    </source>
</evidence>
<protein>
    <submittedName>
        <fullName evidence="2">Uncharacterized protein</fullName>
    </submittedName>
</protein>
<feature type="region of interest" description="Disordered" evidence="1">
    <location>
        <begin position="178"/>
        <end position="198"/>
    </location>
</feature>
<organism evidence="2 3">
    <name type="scientific">Amycolatopsis acididurans</name>
    <dbReference type="NCBI Taxonomy" id="2724524"/>
    <lineage>
        <taxon>Bacteria</taxon>
        <taxon>Bacillati</taxon>
        <taxon>Actinomycetota</taxon>
        <taxon>Actinomycetes</taxon>
        <taxon>Pseudonocardiales</taxon>
        <taxon>Pseudonocardiaceae</taxon>
        <taxon>Amycolatopsis</taxon>
    </lineage>
</organism>
<reference evidence="2 3" key="1">
    <citation type="submission" date="2020-04" db="EMBL/GenBank/DDBJ databases">
        <title>Novel species.</title>
        <authorList>
            <person name="Teo W.F.A."/>
            <person name="Lipun K."/>
            <person name="Srisuk N."/>
            <person name="Duangmal K."/>
        </authorList>
    </citation>
    <scope>NUCLEOTIDE SEQUENCE [LARGE SCALE GENOMIC DNA]</scope>
    <source>
        <strain evidence="2 3">K13G38</strain>
    </source>
</reference>
<keyword evidence="3" id="KW-1185">Reference proteome</keyword>